<evidence type="ECO:0000313" key="1">
    <source>
        <dbReference type="EMBL" id="GLU46753.1"/>
    </source>
</evidence>
<dbReference type="Proteomes" id="UP001165092">
    <property type="component" value="Unassembled WGS sequence"/>
</dbReference>
<dbReference type="EMBL" id="BSQG01000001">
    <property type="protein sequence ID" value="GLU46753.1"/>
    <property type="molecule type" value="Genomic_DNA"/>
</dbReference>
<gene>
    <name evidence="1" type="ORF">Nans01_11040</name>
</gene>
<organism evidence="1 2">
    <name type="scientific">Nocardiopsis ansamitocini</name>
    <dbReference type="NCBI Taxonomy" id="1670832"/>
    <lineage>
        <taxon>Bacteria</taxon>
        <taxon>Bacillati</taxon>
        <taxon>Actinomycetota</taxon>
        <taxon>Actinomycetes</taxon>
        <taxon>Streptosporangiales</taxon>
        <taxon>Nocardiopsidaceae</taxon>
        <taxon>Nocardiopsis</taxon>
    </lineage>
</organism>
<comment type="caution">
    <text evidence="1">The sequence shown here is derived from an EMBL/GenBank/DDBJ whole genome shotgun (WGS) entry which is preliminary data.</text>
</comment>
<dbReference type="AlphaFoldDB" id="A0A9W6P440"/>
<accession>A0A9W6P440</accession>
<dbReference type="RefSeq" id="WP_285757944.1">
    <property type="nucleotide sequence ID" value="NZ_BSQG01000001.1"/>
</dbReference>
<evidence type="ECO:0000313" key="2">
    <source>
        <dbReference type="Proteomes" id="UP001165092"/>
    </source>
</evidence>
<reference evidence="1" key="1">
    <citation type="submission" date="2023-02" db="EMBL/GenBank/DDBJ databases">
        <title>Nocardiopsis ansamitocini NBRC 112285.</title>
        <authorList>
            <person name="Ichikawa N."/>
            <person name="Sato H."/>
            <person name="Tonouchi N."/>
        </authorList>
    </citation>
    <scope>NUCLEOTIDE SEQUENCE</scope>
    <source>
        <strain evidence="1">NBRC 112285</strain>
    </source>
</reference>
<keyword evidence="2" id="KW-1185">Reference proteome</keyword>
<proteinExistence type="predicted"/>
<name>A0A9W6P440_9ACTN</name>
<protein>
    <submittedName>
        <fullName evidence="1">Uncharacterized protein</fullName>
    </submittedName>
</protein>
<sequence length="53" mass="6536">MMLIQELINLQKTVDVKRERQQHRLSARQLRAQLREQRRVENALMEMRISRMC</sequence>